<evidence type="ECO:0000313" key="10">
    <source>
        <dbReference type="Proteomes" id="UP000216454"/>
    </source>
</evidence>
<evidence type="ECO:0000313" key="9">
    <source>
        <dbReference type="EMBL" id="OZG53802.1"/>
    </source>
</evidence>
<dbReference type="PROSITE" id="PS01296">
    <property type="entry name" value="RSMI"/>
    <property type="match status" value="1"/>
</dbReference>
<reference evidence="9 10" key="1">
    <citation type="journal article" date="2017" name="BMC Genomics">
        <title>Comparative genomic and phylogenomic analyses of the Bifidobacteriaceae family.</title>
        <authorList>
            <person name="Lugli G.A."/>
            <person name="Milani C."/>
            <person name="Turroni F."/>
            <person name="Duranti S."/>
            <person name="Mancabelli L."/>
            <person name="Mangifesta M."/>
            <person name="Ferrario C."/>
            <person name="Modesto M."/>
            <person name="Mattarelli P."/>
            <person name="Jiri K."/>
            <person name="van Sinderen D."/>
            <person name="Ventura M."/>
        </authorList>
    </citation>
    <scope>NUCLEOTIDE SEQUENCE [LARGE SCALE GENOMIC DNA]</scope>
    <source>
        <strain evidence="9 10">DSM 24744</strain>
    </source>
</reference>
<accession>A0A261F3V8</accession>
<dbReference type="NCBIfam" id="TIGR00096">
    <property type="entry name" value="16S rRNA (cytidine(1402)-2'-O)-methyltransferase"/>
    <property type="match status" value="1"/>
</dbReference>
<feature type="region of interest" description="Disordered" evidence="7">
    <location>
        <begin position="73"/>
        <end position="95"/>
    </location>
</feature>
<dbReference type="InterPro" id="IPR008189">
    <property type="entry name" value="rRNA_ssu_MeTfrase_I"/>
</dbReference>
<evidence type="ECO:0000256" key="1">
    <source>
        <dbReference type="ARBA" id="ARBA00022490"/>
    </source>
</evidence>
<dbReference type="InterPro" id="IPR014777">
    <property type="entry name" value="4pyrrole_Mease_sub1"/>
</dbReference>
<dbReference type="SUPFAM" id="SSF53790">
    <property type="entry name" value="Tetrapyrrole methylase"/>
    <property type="match status" value="1"/>
</dbReference>
<dbReference type="PANTHER" id="PTHR46111">
    <property type="entry name" value="RIBOSOMAL RNA SMALL SUBUNIT METHYLTRANSFERASE I"/>
    <property type="match status" value="1"/>
</dbReference>
<dbReference type="GO" id="GO:0005737">
    <property type="term" value="C:cytoplasm"/>
    <property type="evidence" value="ECO:0007669"/>
    <property type="project" value="UniProtKB-SubCell"/>
</dbReference>
<keyword evidence="1 6" id="KW-0963">Cytoplasm</keyword>
<feature type="compositionally biased region" description="Basic and acidic residues" evidence="7">
    <location>
        <begin position="26"/>
        <end position="44"/>
    </location>
</feature>
<evidence type="ECO:0000256" key="3">
    <source>
        <dbReference type="ARBA" id="ARBA00022603"/>
    </source>
</evidence>
<comment type="caution">
    <text evidence="9">The sequence shown here is derived from an EMBL/GenBank/DDBJ whole genome shotgun (WGS) entry which is preliminary data.</text>
</comment>
<organism evidence="9 10">
    <name type="scientific">Pseudoscardovia suis</name>
    <dbReference type="NCBI Taxonomy" id="987063"/>
    <lineage>
        <taxon>Bacteria</taxon>
        <taxon>Bacillati</taxon>
        <taxon>Actinomycetota</taxon>
        <taxon>Actinomycetes</taxon>
        <taxon>Bifidobacteriales</taxon>
        <taxon>Bifidobacteriaceae</taxon>
        <taxon>Pseudoscardovia</taxon>
    </lineage>
</organism>
<evidence type="ECO:0000256" key="2">
    <source>
        <dbReference type="ARBA" id="ARBA00022552"/>
    </source>
</evidence>
<evidence type="ECO:0000256" key="4">
    <source>
        <dbReference type="ARBA" id="ARBA00022679"/>
    </source>
</evidence>
<dbReference type="Gene3D" id="3.40.1010.10">
    <property type="entry name" value="Cobalt-precorrin-4 Transmethylase, Domain 1"/>
    <property type="match status" value="1"/>
</dbReference>
<comment type="similarity">
    <text evidence="6">Belongs to the methyltransferase superfamily. RsmI family.</text>
</comment>
<dbReference type="InterPro" id="IPR000878">
    <property type="entry name" value="4pyrrol_Mease"/>
</dbReference>
<dbReference type="InterPro" id="IPR014776">
    <property type="entry name" value="4pyrrole_Mease_sub2"/>
</dbReference>
<dbReference type="InterPro" id="IPR035996">
    <property type="entry name" value="4pyrrol_Methylase_sf"/>
</dbReference>
<dbReference type="GO" id="GO:0070677">
    <property type="term" value="F:rRNA (cytosine-2'-O-)-methyltransferase activity"/>
    <property type="evidence" value="ECO:0007669"/>
    <property type="project" value="UniProtKB-UniRule"/>
</dbReference>
<keyword evidence="2 6" id="KW-0698">rRNA processing</keyword>
<dbReference type="EMBL" id="MWWQ01000002">
    <property type="protein sequence ID" value="OZG53802.1"/>
    <property type="molecule type" value="Genomic_DNA"/>
</dbReference>
<dbReference type="Proteomes" id="UP000216454">
    <property type="component" value="Unassembled WGS sequence"/>
</dbReference>
<dbReference type="InterPro" id="IPR018063">
    <property type="entry name" value="SAM_MeTrfase_RsmI_CS"/>
</dbReference>
<sequence>MRLVAGGVMRGVVDTGGMEYAHGDDYEGLVSDRGESSRRVEASADKPVLSNQGTLAAPAASAAPVIPADSTTSAAFAPDSAPASADVQDDATPIQSRDGEVAAGIPVPHGCVVLAATPIGNTGDASLRLIALLQQADIVAAEDTRRLYDLARRLGVHVNGRVVANHDHNERQKADSLLDEVEGGATVLLVSDAGMPTINDPGLAIVRRAIERGLPVTCAPGPSAVLDALALAGLPTDRFCYEGFVPRKASDREQRLRSLHNEMRTMVFYEAPHRIDETMDALLAAFGPDRQMALCRELTKDYEQVRRGTIRQVRQSVVDDPPRGEIVLVIAGASTEEVNEASAEVLTDEQLAHLAQERSKAEGIRMKDAIAEVVKEHPLPDGSFPNRKKVYQASLSLK</sequence>
<dbReference type="HAMAP" id="MF_01877">
    <property type="entry name" value="16SrRNA_methyltr_I"/>
    <property type="match status" value="1"/>
</dbReference>
<dbReference type="CDD" id="cd11648">
    <property type="entry name" value="RsmI"/>
    <property type="match status" value="1"/>
</dbReference>
<proteinExistence type="inferred from homology"/>
<evidence type="ECO:0000259" key="8">
    <source>
        <dbReference type="Pfam" id="PF00590"/>
    </source>
</evidence>
<dbReference type="FunFam" id="3.30.950.10:FF:000002">
    <property type="entry name" value="Ribosomal RNA small subunit methyltransferase I"/>
    <property type="match status" value="1"/>
</dbReference>
<evidence type="ECO:0000256" key="5">
    <source>
        <dbReference type="ARBA" id="ARBA00022691"/>
    </source>
</evidence>
<evidence type="ECO:0000256" key="7">
    <source>
        <dbReference type="SAM" id="MobiDB-lite"/>
    </source>
</evidence>
<keyword evidence="4 6" id="KW-0808">Transferase</keyword>
<dbReference type="AlphaFoldDB" id="A0A261F3V8"/>
<dbReference type="EC" id="2.1.1.198" evidence="6"/>
<comment type="function">
    <text evidence="6">Catalyzes the 2'-O-methylation of the ribose of cytidine 1402 (C1402) in 16S rRNA.</text>
</comment>
<dbReference type="Gene3D" id="3.30.950.10">
    <property type="entry name" value="Methyltransferase, Cobalt-precorrin-4 Transmethylase, Domain 2"/>
    <property type="match status" value="1"/>
</dbReference>
<gene>
    <name evidence="6" type="primary">rsmI</name>
    <name evidence="9" type="ORF">PSSU_0154</name>
</gene>
<name>A0A261F3V8_9BIFI</name>
<keyword evidence="3 6" id="KW-0489">Methyltransferase</keyword>
<keyword evidence="5 6" id="KW-0949">S-adenosyl-L-methionine</keyword>
<evidence type="ECO:0000256" key="6">
    <source>
        <dbReference type="HAMAP-Rule" id="MF_01877"/>
    </source>
</evidence>
<dbReference type="Pfam" id="PF00590">
    <property type="entry name" value="TP_methylase"/>
    <property type="match status" value="1"/>
</dbReference>
<comment type="catalytic activity">
    <reaction evidence="6">
        <text>cytidine(1402) in 16S rRNA + S-adenosyl-L-methionine = 2'-O-methylcytidine(1402) in 16S rRNA + S-adenosyl-L-homocysteine + H(+)</text>
        <dbReference type="Rhea" id="RHEA:42924"/>
        <dbReference type="Rhea" id="RHEA-COMP:10285"/>
        <dbReference type="Rhea" id="RHEA-COMP:10286"/>
        <dbReference type="ChEBI" id="CHEBI:15378"/>
        <dbReference type="ChEBI" id="CHEBI:57856"/>
        <dbReference type="ChEBI" id="CHEBI:59789"/>
        <dbReference type="ChEBI" id="CHEBI:74495"/>
        <dbReference type="ChEBI" id="CHEBI:82748"/>
        <dbReference type="EC" id="2.1.1.198"/>
    </reaction>
</comment>
<dbReference type="PANTHER" id="PTHR46111:SF1">
    <property type="entry name" value="RIBOSOMAL RNA SMALL SUBUNIT METHYLTRANSFERASE I"/>
    <property type="match status" value="1"/>
</dbReference>
<feature type="domain" description="Tetrapyrrole methylase" evidence="8">
    <location>
        <begin position="112"/>
        <end position="313"/>
    </location>
</feature>
<protein>
    <recommendedName>
        <fullName evidence="6">Ribosomal RNA small subunit methyltransferase I</fullName>
        <ecNumber evidence="6">2.1.1.198</ecNumber>
    </recommendedName>
    <alternativeName>
        <fullName evidence="6">16S rRNA 2'-O-ribose C1402 methyltransferase</fullName>
    </alternativeName>
    <alternativeName>
        <fullName evidence="6">rRNA (cytidine-2'-O-)-methyltransferase RsmI</fullName>
    </alternativeName>
</protein>
<feature type="region of interest" description="Disordered" evidence="7">
    <location>
        <begin position="26"/>
        <end position="51"/>
    </location>
</feature>
<keyword evidence="10" id="KW-1185">Reference proteome</keyword>
<comment type="subcellular location">
    <subcellularLocation>
        <location evidence="6">Cytoplasm</location>
    </subcellularLocation>
</comment>
<feature type="compositionally biased region" description="Low complexity" evidence="7">
    <location>
        <begin position="73"/>
        <end position="86"/>
    </location>
</feature>